<dbReference type="Gene3D" id="3.20.20.70">
    <property type="entry name" value="Aldolase class I"/>
    <property type="match status" value="1"/>
</dbReference>
<dbReference type="GO" id="GO:0004801">
    <property type="term" value="F:transaldolase activity"/>
    <property type="evidence" value="ECO:0007669"/>
    <property type="project" value="UniProtKB-UniRule"/>
</dbReference>
<evidence type="ECO:0000256" key="4">
    <source>
        <dbReference type="ARBA" id="ARBA00008426"/>
    </source>
</evidence>
<keyword evidence="8 10" id="KW-0570">Pentose shunt</keyword>
<evidence type="ECO:0000256" key="2">
    <source>
        <dbReference type="ARBA" id="ARBA00004496"/>
    </source>
</evidence>
<dbReference type="InterPro" id="IPR004732">
    <property type="entry name" value="Transaldolase_2"/>
</dbReference>
<dbReference type="PANTHER" id="PTHR10683">
    <property type="entry name" value="TRANSALDOLASE"/>
    <property type="match status" value="1"/>
</dbReference>
<comment type="similarity">
    <text evidence="4 10">Belongs to the transaldolase family. Type 2 subfamily.</text>
</comment>
<evidence type="ECO:0000256" key="8">
    <source>
        <dbReference type="ARBA" id="ARBA00023126"/>
    </source>
</evidence>
<dbReference type="EC" id="2.2.1.2" evidence="5 10"/>
<comment type="caution">
    <text evidence="10">Lacks conserved residue(s) required for the propagation of feature annotation.</text>
</comment>
<evidence type="ECO:0000313" key="11">
    <source>
        <dbReference type="EMBL" id="BFP47027.1"/>
    </source>
</evidence>
<dbReference type="InterPro" id="IPR001585">
    <property type="entry name" value="TAL/FSA"/>
</dbReference>
<dbReference type="PANTHER" id="PTHR10683:SF31">
    <property type="entry name" value="TRANSALDOLASE"/>
    <property type="match status" value="1"/>
</dbReference>
<evidence type="ECO:0000256" key="7">
    <source>
        <dbReference type="ARBA" id="ARBA00022679"/>
    </source>
</evidence>
<organism evidence="11">
    <name type="scientific">Kitasatospora sp. CMC57</name>
    <dbReference type="NCBI Taxonomy" id="3231513"/>
    <lineage>
        <taxon>Bacteria</taxon>
        <taxon>Bacillati</taxon>
        <taxon>Actinomycetota</taxon>
        <taxon>Actinomycetes</taxon>
        <taxon>Kitasatosporales</taxon>
        <taxon>Streptomycetaceae</taxon>
        <taxon>Kitasatospora</taxon>
    </lineage>
</organism>
<comment type="subcellular location">
    <subcellularLocation>
        <location evidence="2 10">Cytoplasm</location>
    </subcellularLocation>
</comment>
<protein>
    <recommendedName>
        <fullName evidence="5 10">Transaldolase</fullName>
        <ecNumber evidence="5 10">2.2.1.2</ecNumber>
    </recommendedName>
</protein>
<keyword evidence="7 10" id="KW-0808">Transferase</keyword>
<dbReference type="GO" id="GO:0005737">
    <property type="term" value="C:cytoplasm"/>
    <property type="evidence" value="ECO:0007669"/>
    <property type="project" value="UniProtKB-SubCell"/>
</dbReference>
<keyword evidence="6 10" id="KW-0963">Cytoplasm</keyword>
<comment type="function">
    <text evidence="1 10">Transaldolase is important for the balance of metabolites in the pentose-phosphate pathway.</text>
</comment>
<evidence type="ECO:0000256" key="10">
    <source>
        <dbReference type="HAMAP-Rule" id="MF_00493"/>
    </source>
</evidence>
<keyword evidence="9 10" id="KW-0704">Schiff base</keyword>
<dbReference type="GO" id="GO:0006098">
    <property type="term" value="P:pentose-phosphate shunt"/>
    <property type="evidence" value="ECO:0007669"/>
    <property type="project" value="UniProtKB-UniRule"/>
</dbReference>
<name>A0AB33JWR2_9ACTN</name>
<evidence type="ECO:0000256" key="6">
    <source>
        <dbReference type="ARBA" id="ARBA00022490"/>
    </source>
</evidence>
<evidence type="ECO:0000256" key="5">
    <source>
        <dbReference type="ARBA" id="ARBA00013151"/>
    </source>
</evidence>
<evidence type="ECO:0000256" key="1">
    <source>
        <dbReference type="ARBA" id="ARBA00003518"/>
    </source>
</evidence>
<dbReference type="HAMAP" id="MF_00493">
    <property type="entry name" value="Transaldolase_2"/>
    <property type="match status" value="1"/>
</dbReference>
<dbReference type="RefSeq" id="WP_407989402.1">
    <property type="nucleotide sequence ID" value="NZ_AP035881.2"/>
</dbReference>
<proteinExistence type="inferred from homology"/>
<comment type="pathway">
    <text evidence="3 10">Carbohydrate degradation; pentose phosphate pathway; D-glyceraldehyde 3-phosphate and beta-D-fructose 6-phosphate from D-ribose 5-phosphate and D-xylulose 5-phosphate (non-oxidative stage): step 2/3.</text>
</comment>
<reference evidence="11" key="1">
    <citation type="submission" date="2024-07" db="EMBL/GenBank/DDBJ databases">
        <title>Complete genome sequences of cellulolytic bacteria, Kitasatospora sp. CMC57 and Streptomyces sp. CMC78, isolated from Japanese agricultural soil.</title>
        <authorList>
            <person name="Hashimoto T."/>
            <person name="Ito M."/>
            <person name="Iwamoto M."/>
            <person name="Fukahori D."/>
            <person name="Shoda T."/>
            <person name="Sakoda M."/>
            <person name="Morohoshi T."/>
            <person name="Mitsuboshi M."/>
            <person name="Nishizawa T."/>
        </authorList>
    </citation>
    <scope>NUCLEOTIDE SEQUENCE</scope>
    <source>
        <strain evidence="11">CMC57</strain>
    </source>
</reference>
<evidence type="ECO:0000256" key="3">
    <source>
        <dbReference type="ARBA" id="ARBA00004857"/>
    </source>
</evidence>
<dbReference type="GO" id="GO:0005975">
    <property type="term" value="P:carbohydrate metabolic process"/>
    <property type="evidence" value="ECO:0007669"/>
    <property type="project" value="InterPro"/>
</dbReference>
<sequence length="365" mass="39216">MVGILRELSGDGVSLWLDGLGRDRLADGGLTRLVRERCVVGATGALGDGDAYREQLAELAADGASAAVALRELTVSDLRWACEALEPVYLRTAGLDGLVSARIDPSFVEGTCLTLAEARSLHLAVDRPNLLMEIPATPEALPAITRCLGEGIGVHVSLVLTEERYRQVLEAFLAGLELAVANGVDVSRINSVAGLPVGLLDTVLDRELDLIGTPEARAFRGQGGMALARLVYRRYERALGSTRWSGLAALGARPQRLLWDVTEVMDRRYRDTRYAEELVAPNSVTLLSEQTLTALADHGRPASADRFSGGYADAEQVLGYLDRFGVDLPKLLAAAECDALAGLRRARVELLERVLTRLAEFGTAA</sequence>
<dbReference type="AlphaFoldDB" id="A0AB33JWR2"/>
<comment type="catalytic activity">
    <reaction evidence="10">
        <text>D-sedoheptulose 7-phosphate + D-glyceraldehyde 3-phosphate = D-erythrose 4-phosphate + beta-D-fructose 6-phosphate</text>
        <dbReference type="Rhea" id="RHEA:17053"/>
        <dbReference type="ChEBI" id="CHEBI:16897"/>
        <dbReference type="ChEBI" id="CHEBI:57483"/>
        <dbReference type="ChEBI" id="CHEBI:57634"/>
        <dbReference type="ChEBI" id="CHEBI:59776"/>
        <dbReference type="EC" id="2.2.1.2"/>
    </reaction>
</comment>
<dbReference type="InterPro" id="IPR013785">
    <property type="entry name" value="Aldolase_TIM"/>
</dbReference>
<dbReference type="EMBL" id="AP035881">
    <property type="protein sequence ID" value="BFP47027.1"/>
    <property type="molecule type" value="Genomic_DNA"/>
</dbReference>
<dbReference type="PIRSF" id="PIRSF036915">
    <property type="entry name" value="Trnald_Bac_Plnt"/>
    <property type="match status" value="1"/>
</dbReference>
<accession>A0AB33JWR2</accession>
<evidence type="ECO:0000256" key="9">
    <source>
        <dbReference type="ARBA" id="ARBA00023270"/>
    </source>
</evidence>
<dbReference type="SUPFAM" id="SSF51569">
    <property type="entry name" value="Aldolase"/>
    <property type="match status" value="1"/>
</dbReference>
<dbReference type="Pfam" id="PF00923">
    <property type="entry name" value="TAL_FSA"/>
    <property type="match status" value="1"/>
</dbReference>
<gene>
    <name evidence="11" type="primary">tal_2</name>
    <name evidence="10" type="synonym">tal</name>
    <name evidence="11" type="ORF">KCMC57_33950</name>
</gene>